<dbReference type="PANTHER" id="PTHR30346">
    <property type="entry name" value="TRANSCRIPTIONAL DUAL REGULATOR HCAR-RELATED"/>
    <property type="match status" value="1"/>
</dbReference>
<dbReference type="GO" id="GO:0032993">
    <property type="term" value="C:protein-DNA complex"/>
    <property type="evidence" value="ECO:0007669"/>
    <property type="project" value="TreeGrafter"/>
</dbReference>
<dbReference type="Gene3D" id="3.40.190.290">
    <property type="match status" value="1"/>
</dbReference>
<sequence>MKERIDEKITFRKLEVLLAFMQTGNLARIAEQMDTTAVSIHRALHSLEEGLGCPLFRNEGRNLVPTQAARVLAQVAGEVIEHMERGMEMTRQEAGLSSSLLRIGSLYSLTSQVMPQVLMDLKLRRPALQVELVLGSNDSLRAKLLAGQIDAAIMGFEEGDGKFECVPLFDDEVFFAVPGHSAFADAETIDLQAFSDVDYVSLSDGFVTYRRFQDAFNVAGFSPKVVARVGDIYSLMNLVAGGVGYTLLPGRVRGVFGDRVKLVPLAPRYRMRQEIGLVYLHARERDANLLSLAAACRMTANQLYPQAHAE</sequence>
<reference evidence="6 7" key="1">
    <citation type="submission" date="2018-04" db="EMBL/GenBank/DDBJ databases">
        <title>Denitrifier Microvirgula.</title>
        <authorList>
            <person name="Anderson E."/>
            <person name="Jang J."/>
            <person name="Ishii S."/>
        </authorList>
    </citation>
    <scope>NUCLEOTIDE SEQUENCE [LARGE SCALE GENOMIC DNA]</scope>
    <source>
        <strain evidence="6 7">BE2.4</strain>
    </source>
</reference>
<evidence type="ECO:0000256" key="4">
    <source>
        <dbReference type="ARBA" id="ARBA00023163"/>
    </source>
</evidence>
<dbReference type="Proteomes" id="UP000244173">
    <property type="component" value="Chromosome"/>
</dbReference>
<evidence type="ECO:0000313" key="7">
    <source>
        <dbReference type="Proteomes" id="UP000244173"/>
    </source>
</evidence>
<dbReference type="SUPFAM" id="SSF46785">
    <property type="entry name" value="Winged helix' DNA-binding domain"/>
    <property type="match status" value="1"/>
</dbReference>
<name>A0A2S0PFL1_9NEIS</name>
<dbReference type="PANTHER" id="PTHR30346:SF0">
    <property type="entry name" value="HCA OPERON TRANSCRIPTIONAL ACTIVATOR HCAR"/>
    <property type="match status" value="1"/>
</dbReference>
<keyword evidence="4" id="KW-0804">Transcription</keyword>
<dbReference type="Pfam" id="PF00126">
    <property type="entry name" value="HTH_1"/>
    <property type="match status" value="1"/>
</dbReference>
<dbReference type="KEGG" id="maer:DAI18_17760"/>
<dbReference type="EMBL" id="CP028519">
    <property type="protein sequence ID" value="AVY96168.1"/>
    <property type="molecule type" value="Genomic_DNA"/>
</dbReference>
<comment type="similarity">
    <text evidence="1">Belongs to the LysR transcriptional regulatory family.</text>
</comment>
<dbReference type="Gene3D" id="1.10.10.10">
    <property type="entry name" value="Winged helix-like DNA-binding domain superfamily/Winged helix DNA-binding domain"/>
    <property type="match status" value="1"/>
</dbReference>
<evidence type="ECO:0000256" key="1">
    <source>
        <dbReference type="ARBA" id="ARBA00009437"/>
    </source>
</evidence>
<keyword evidence="2" id="KW-0805">Transcription regulation</keyword>
<keyword evidence="3" id="KW-0238">DNA-binding</keyword>
<organism evidence="6 7">
    <name type="scientific">Microvirgula aerodenitrificans</name>
    <dbReference type="NCBI Taxonomy" id="57480"/>
    <lineage>
        <taxon>Bacteria</taxon>
        <taxon>Pseudomonadati</taxon>
        <taxon>Pseudomonadota</taxon>
        <taxon>Betaproteobacteria</taxon>
        <taxon>Neisseriales</taxon>
        <taxon>Aquaspirillaceae</taxon>
        <taxon>Microvirgula</taxon>
    </lineage>
</organism>
<dbReference type="PROSITE" id="PS50931">
    <property type="entry name" value="HTH_LYSR"/>
    <property type="match status" value="1"/>
</dbReference>
<dbReference type="GO" id="GO:0003677">
    <property type="term" value="F:DNA binding"/>
    <property type="evidence" value="ECO:0007669"/>
    <property type="project" value="UniProtKB-KW"/>
</dbReference>
<evidence type="ECO:0000256" key="2">
    <source>
        <dbReference type="ARBA" id="ARBA00023015"/>
    </source>
</evidence>
<gene>
    <name evidence="6" type="ORF">DAI18_17760</name>
</gene>
<keyword evidence="7" id="KW-1185">Reference proteome</keyword>
<proteinExistence type="inferred from homology"/>
<dbReference type="OrthoDB" id="6085485at2"/>
<dbReference type="GO" id="GO:0003700">
    <property type="term" value="F:DNA-binding transcription factor activity"/>
    <property type="evidence" value="ECO:0007669"/>
    <property type="project" value="InterPro"/>
</dbReference>
<dbReference type="InterPro" id="IPR036388">
    <property type="entry name" value="WH-like_DNA-bd_sf"/>
</dbReference>
<dbReference type="SUPFAM" id="SSF53850">
    <property type="entry name" value="Periplasmic binding protein-like II"/>
    <property type="match status" value="1"/>
</dbReference>
<dbReference type="Pfam" id="PF03466">
    <property type="entry name" value="LysR_substrate"/>
    <property type="match status" value="1"/>
</dbReference>
<protein>
    <submittedName>
        <fullName evidence="6">LysR family transcriptional regulator</fullName>
    </submittedName>
</protein>
<evidence type="ECO:0000259" key="5">
    <source>
        <dbReference type="PROSITE" id="PS50931"/>
    </source>
</evidence>
<evidence type="ECO:0000256" key="3">
    <source>
        <dbReference type="ARBA" id="ARBA00023125"/>
    </source>
</evidence>
<dbReference type="InterPro" id="IPR036390">
    <property type="entry name" value="WH_DNA-bd_sf"/>
</dbReference>
<dbReference type="InterPro" id="IPR005119">
    <property type="entry name" value="LysR_subst-bd"/>
</dbReference>
<dbReference type="AlphaFoldDB" id="A0A2S0PFL1"/>
<dbReference type="InterPro" id="IPR000847">
    <property type="entry name" value="LysR_HTH_N"/>
</dbReference>
<dbReference type="STRING" id="1122240.GCA_000620105_01827"/>
<feature type="domain" description="HTH lysR-type" evidence="5">
    <location>
        <begin position="9"/>
        <end position="66"/>
    </location>
</feature>
<evidence type="ECO:0000313" key="6">
    <source>
        <dbReference type="EMBL" id="AVY96168.1"/>
    </source>
</evidence>
<accession>A0A2S0PFL1</accession>